<dbReference type="InterPro" id="IPR036388">
    <property type="entry name" value="WH-like_DNA-bd_sf"/>
</dbReference>
<dbReference type="AlphaFoldDB" id="A0A8J3ZJQ2"/>
<evidence type="ECO:0000313" key="5">
    <source>
        <dbReference type="EMBL" id="GIJ64207.1"/>
    </source>
</evidence>
<dbReference type="Proteomes" id="UP000612585">
    <property type="component" value="Unassembled WGS sequence"/>
</dbReference>
<evidence type="ECO:0000256" key="1">
    <source>
        <dbReference type="ARBA" id="ARBA00023015"/>
    </source>
</evidence>
<evidence type="ECO:0000313" key="6">
    <source>
        <dbReference type="Proteomes" id="UP000612585"/>
    </source>
</evidence>
<evidence type="ECO:0000256" key="3">
    <source>
        <dbReference type="ARBA" id="ARBA00023163"/>
    </source>
</evidence>
<dbReference type="InterPro" id="IPR041617">
    <property type="entry name" value="TPR_MalT"/>
</dbReference>
<dbReference type="Gene3D" id="1.25.40.10">
    <property type="entry name" value="Tetratricopeptide repeat domain"/>
    <property type="match status" value="1"/>
</dbReference>
<dbReference type="Pfam" id="PF25873">
    <property type="entry name" value="WHD_MalT"/>
    <property type="match status" value="1"/>
</dbReference>
<dbReference type="PROSITE" id="PS50043">
    <property type="entry name" value="HTH_LUXR_2"/>
    <property type="match status" value="1"/>
</dbReference>
<protein>
    <submittedName>
        <fullName evidence="5">Transcriptional regulator</fullName>
    </submittedName>
</protein>
<proteinExistence type="predicted"/>
<name>A0A8J3ZJQ2_9ACTN</name>
<dbReference type="Gene3D" id="1.10.10.10">
    <property type="entry name" value="Winged helix-like DNA-binding domain superfamily/Winged helix DNA-binding domain"/>
    <property type="match status" value="1"/>
</dbReference>
<evidence type="ECO:0000256" key="2">
    <source>
        <dbReference type="ARBA" id="ARBA00023125"/>
    </source>
</evidence>
<dbReference type="RefSeq" id="WP_204012293.1">
    <property type="nucleotide sequence ID" value="NZ_BOPG01000111.1"/>
</dbReference>
<dbReference type="InterPro" id="IPR059106">
    <property type="entry name" value="WHD_MalT"/>
</dbReference>
<dbReference type="InterPro" id="IPR000792">
    <property type="entry name" value="Tscrpt_reg_LuxR_C"/>
</dbReference>
<dbReference type="InterPro" id="IPR027417">
    <property type="entry name" value="P-loop_NTPase"/>
</dbReference>
<accession>A0A8J3ZJQ2</accession>
<sequence length="899" mass="97095">MSGQAGAVDMAPGTVAVPRGGPGPLASLLAAKTARPLLVRGGVDRQRLFDLLDTAILNPVTVVRAGAGWGKTILVSAWARTRPGPVAWLSLDRHDNDPQIFWAYVVAALRRAGAVTSDNPLAEMRSVPRDERERGLRIAAGLSRLSDKTVLVFDDFHAIDDRQVLDEVDDLLRHPSSIPLVLISRTEPPLALNRLRAADQVAEIRAHDLAFTGNEAAALVSRHGLTLSPDEVTLLVDRTDGWAVGLHLGAAFLASDQGARSVADFVGDTRAVEGYLNDEVLAGRPPRQRRFLLETSICEHLCAGLANAITTGSDGQRMLEEMERDSGFVVRLGPKPLWFRHHHLLRDMLGHRLTLEMPSDVPELHRRASRWYVDNNLLIEALTHAVQARDWPYVGRLVTTRAALLILTPQRAALVRILQQVPREQLTSTPDLMMCDLLQIFAAGNYDAVPARVARIRELLRDQPDASRDPAEILLLTLQAGADRVVGDLPALVAVANDMLAVLAGSPFHDTAAFAQYRAIAHGATGTALLWTGRPDAAARDLRAASGAAMAAGMELPGISATGHLALLEVMHGSVRAAAELAGSARKLAERRAWGYTLQAVPAHFAQALVNIEGNDLTAAEEALQQGQRAHESDPEAAQRLVMLGVRARLALAHGQPTRARSLLAEARRDRGARVFVPALDHWLNLLDAEVDLATGRPELVEQRHAEVRPDDAIGSAHRICLARAALARRDLRRAEELLTTEPTELPETVATVAAGIVGALVADARGHTTRAVDLLADAVSLAESEGIRRPFVAMSGGRLIDLFDRLRLLASDHANLAVDIINDVRAASSPAAGTAKGLSEREAEVMRYLPTMLTAAEIATELRVSVNTVKAHMRSIYRKLGAERRSEAVANARDLGIL</sequence>
<keyword evidence="6" id="KW-1185">Reference proteome</keyword>
<gene>
    <name evidence="5" type="ORF">Vau01_117230</name>
</gene>
<dbReference type="PANTHER" id="PTHR44688:SF16">
    <property type="entry name" value="DNA-BINDING TRANSCRIPTIONAL ACTIVATOR DEVR_DOSR"/>
    <property type="match status" value="1"/>
</dbReference>
<dbReference type="Pfam" id="PF00196">
    <property type="entry name" value="GerE"/>
    <property type="match status" value="1"/>
</dbReference>
<dbReference type="SUPFAM" id="SSF52540">
    <property type="entry name" value="P-loop containing nucleoside triphosphate hydrolases"/>
    <property type="match status" value="1"/>
</dbReference>
<keyword evidence="2" id="KW-0238">DNA-binding</keyword>
<dbReference type="SUPFAM" id="SSF46894">
    <property type="entry name" value="C-terminal effector domain of the bipartite response regulators"/>
    <property type="match status" value="1"/>
</dbReference>
<dbReference type="Pfam" id="PF17874">
    <property type="entry name" value="TPR_MalT"/>
    <property type="match status" value="1"/>
</dbReference>
<comment type="caution">
    <text evidence="5">The sequence shown here is derived from an EMBL/GenBank/DDBJ whole genome shotgun (WGS) entry which is preliminary data.</text>
</comment>
<dbReference type="InterPro" id="IPR016032">
    <property type="entry name" value="Sig_transdc_resp-reg_C-effctor"/>
</dbReference>
<dbReference type="GO" id="GO:0003677">
    <property type="term" value="F:DNA binding"/>
    <property type="evidence" value="ECO:0007669"/>
    <property type="project" value="UniProtKB-KW"/>
</dbReference>
<dbReference type="PRINTS" id="PR00038">
    <property type="entry name" value="HTHLUXR"/>
</dbReference>
<keyword evidence="1" id="KW-0805">Transcription regulation</keyword>
<dbReference type="SMART" id="SM00421">
    <property type="entry name" value="HTH_LUXR"/>
    <property type="match status" value="1"/>
</dbReference>
<dbReference type="EMBL" id="BOPG01000111">
    <property type="protein sequence ID" value="GIJ64207.1"/>
    <property type="molecule type" value="Genomic_DNA"/>
</dbReference>
<keyword evidence="3" id="KW-0804">Transcription</keyword>
<dbReference type="CDD" id="cd06170">
    <property type="entry name" value="LuxR_C_like"/>
    <property type="match status" value="1"/>
</dbReference>
<organism evidence="5 6">
    <name type="scientific">Virgisporangium aurantiacum</name>
    <dbReference type="NCBI Taxonomy" id="175570"/>
    <lineage>
        <taxon>Bacteria</taxon>
        <taxon>Bacillati</taxon>
        <taxon>Actinomycetota</taxon>
        <taxon>Actinomycetes</taxon>
        <taxon>Micromonosporales</taxon>
        <taxon>Micromonosporaceae</taxon>
        <taxon>Virgisporangium</taxon>
    </lineage>
</organism>
<dbReference type="PANTHER" id="PTHR44688">
    <property type="entry name" value="DNA-BINDING TRANSCRIPTIONAL ACTIVATOR DEVR_DOSR"/>
    <property type="match status" value="1"/>
</dbReference>
<reference evidence="5" key="1">
    <citation type="submission" date="2021-01" db="EMBL/GenBank/DDBJ databases">
        <title>Whole genome shotgun sequence of Virgisporangium aurantiacum NBRC 16421.</title>
        <authorList>
            <person name="Komaki H."/>
            <person name="Tamura T."/>
        </authorList>
    </citation>
    <scope>NUCLEOTIDE SEQUENCE</scope>
    <source>
        <strain evidence="5">NBRC 16421</strain>
    </source>
</reference>
<dbReference type="GO" id="GO:0006355">
    <property type="term" value="P:regulation of DNA-templated transcription"/>
    <property type="evidence" value="ECO:0007669"/>
    <property type="project" value="InterPro"/>
</dbReference>
<dbReference type="InterPro" id="IPR011990">
    <property type="entry name" value="TPR-like_helical_dom_sf"/>
</dbReference>
<feature type="domain" description="HTH luxR-type" evidence="4">
    <location>
        <begin position="832"/>
        <end position="897"/>
    </location>
</feature>
<evidence type="ECO:0000259" key="4">
    <source>
        <dbReference type="PROSITE" id="PS50043"/>
    </source>
</evidence>